<dbReference type="SUPFAM" id="SSF51569">
    <property type="entry name" value="Aldolase"/>
    <property type="match status" value="1"/>
</dbReference>
<dbReference type="Pfam" id="PF00923">
    <property type="entry name" value="TAL_FSA"/>
    <property type="match status" value="1"/>
</dbReference>
<dbReference type="GO" id="GO:0005975">
    <property type="term" value="P:carbohydrate metabolic process"/>
    <property type="evidence" value="ECO:0007669"/>
    <property type="project" value="InterPro"/>
</dbReference>
<reference evidence="2 3" key="1">
    <citation type="submission" date="2017-12" db="EMBL/GenBank/DDBJ databases">
        <title>Phylogenetic diversity of female urinary microbiome.</title>
        <authorList>
            <person name="Thomas-White K."/>
            <person name="Wolfe A.J."/>
        </authorList>
    </citation>
    <scope>NUCLEOTIDE SEQUENCE [LARGE SCALE GENOMIC DNA]</scope>
    <source>
        <strain evidence="2 3">UMB0402</strain>
    </source>
</reference>
<proteinExistence type="predicted"/>
<dbReference type="PANTHER" id="PTHR10683">
    <property type="entry name" value="TRANSALDOLASE"/>
    <property type="match status" value="1"/>
</dbReference>
<evidence type="ECO:0000313" key="2">
    <source>
        <dbReference type="EMBL" id="PKY72508.1"/>
    </source>
</evidence>
<dbReference type="Gene3D" id="3.20.20.70">
    <property type="entry name" value="Aldolase class I"/>
    <property type="match status" value="1"/>
</dbReference>
<dbReference type="AlphaFoldDB" id="A0A2I1IMZ1"/>
<evidence type="ECO:0000313" key="3">
    <source>
        <dbReference type="Proteomes" id="UP000235122"/>
    </source>
</evidence>
<dbReference type="RefSeq" id="WP_024331966.1">
    <property type="nucleotide sequence ID" value="NZ_JASOXK010000007.1"/>
</dbReference>
<organism evidence="2 3">
    <name type="scientific">Winkia neuii</name>
    <dbReference type="NCBI Taxonomy" id="33007"/>
    <lineage>
        <taxon>Bacteria</taxon>
        <taxon>Bacillati</taxon>
        <taxon>Actinomycetota</taxon>
        <taxon>Actinomycetes</taxon>
        <taxon>Actinomycetales</taxon>
        <taxon>Actinomycetaceae</taxon>
        <taxon>Winkia</taxon>
    </lineage>
</organism>
<name>A0A2I1IMZ1_9ACTO</name>
<dbReference type="GeneID" id="35866754"/>
<sequence>MTKEYTPGPLYEASQKTKTALWNDSSDLHELSESIKMGGVGATCNPSIALNTLKAHPDVWEPHIKKLAEEMPTATENEIGWKTVEDMSIEAAKLLEPAFEESKGKNGRLSVQTTPANYRNAEKLVEQAVHFSEMAPNIIVKIPATAVGIEALEEATYRGVVCNVTVSFTVPQAVAAGEAIERGLKRREEEGKDISKMWPVVTLMVGRLDDWIKIVAERERLVIDPGHLEWAGIAAIKRAAAEFEKRGLRSRMLAAAFRNVNHYLELVGGDLVVSPPFKWQKRINDGGAEMVERWDAPVPENIMKTLLSIDEFRRAYEPDGMKPEEFLHFGATVRTLRGFLADNANLDALVRDVILPQP</sequence>
<dbReference type="InterPro" id="IPR001585">
    <property type="entry name" value="TAL/FSA"/>
</dbReference>
<keyword evidence="3" id="KW-1185">Reference proteome</keyword>
<dbReference type="STRING" id="33007.HMPREF3198_01137"/>
<comment type="caution">
    <text evidence="2">The sequence shown here is derived from an EMBL/GenBank/DDBJ whole genome shotgun (WGS) entry which is preliminary data.</text>
</comment>
<dbReference type="InterPro" id="IPR013785">
    <property type="entry name" value="Aldolase_TIM"/>
</dbReference>
<dbReference type="EMBL" id="PKKO01000003">
    <property type="protein sequence ID" value="PKY72508.1"/>
    <property type="molecule type" value="Genomic_DNA"/>
</dbReference>
<evidence type="ECO:0000256" key="1">
    <source>
        <dbReference type="ARBA" id="ARBA00023270"/>
    </source>
</evidence>
<gene>
    <name evidence="2" type="ORF">CYJ19_06615</name>
</gene>
<dbReference type="Proteomes" id="UP000235122">
    <property type="component" value="Unassembled WGS sequence"/>
</dbReference>
<protein>
    <submittedName>
        <fullName evidence="2">Transaldolase</fullName>
    </submittedName>
</protein>
<accession>A0A2I1IMZ1</accession>
<keyword evidence="1" id="KW-0704">Schiff base</keyword>